<feature type="domain" description="Excalibur calcium-binding" evidence="2">
    <location>
        <begin position="191"/>
        <end position="228"/>
    </location>
</feature>
<dbReference type="SMART" id="SM00894">
    <property type="entry name" value="Excalibur"/>
    <property type="match status" value="1"/>
</dbReference>
<feature type="compositionally biased region" description="Basic and acidic residues" evidence="1">
    <location>
        <begin position="147"/>
        <end position="166"/>
    </location>
</feature>
<protein>
    <recommendedName>
        <fullName evidence="2">Excalibur calcium-binding domain-containing protein</fullName>
    </recommendedName>
</protein>
<reference evidence="3 4" key="1">
    <citation type="submission" date="2019-03" db="EMBL/GenBank/DDBJ databases">
        <title>Draft genome sequences of novel Actinobacteria.</title>
        <authorList>
            <person name="Sahin N."/>
            <person name="Ay H."/>
            <person name="Saygin H."/>
        </authorList>
    </citation>
    <scope>NUCLEOTIDE SEQUENCE [LARGE SCALE GENOMIC DNA]</scope>
    <source>
        <strain evidence="3 4">H3C3</strain>
    </source>
</reference>
<dbReference type="EMBL" id="SMKU01000226">
    <property type="protein sequence ID" value="TDD75133.1"/>
    <property type="molecule type" value="Genomic_DNA"/>
</dbReference>
<feature type="compositionally biased region" description="Basic and acidic residues" evidence="1">
    <location>
        <begin position="188"/>
        <end position="199"/>
    </location>
</feature>
<accession>A0A4R5AR00</accession>
<keyword evidence="4" id="KW-1185">Reference proteome</keyword>
<dbReference type="InterPro" id="IPR008613">
    <property type="entry name" value="Excalibur_Ca-bd_domain"/>
</dbReference>
<organism evidence="3 4">
    <name type="scientific">Actinomadura rubrisoli</name>
    <dbReference type="NCBI Taxonomy" id="2530368"/>
    <lineage>
        <taxon>Bacteria</taxon>
        <taxon>Bacillati</taxon>
        <taxon>Actinomycetota</taxon>
        <taxon>Actinomycetes</taxon>
        <taxon>Streptosporangiales</taxon>
        <taxon>Thermomonosporaceae</taxon>
        <taxon>Actinomadura</taxon>
    </lineage>
</organism>
<feature type="compositionally biased region" description="Basic and acidic residues" evidence="1">
    <location>
        <begin position="217"/>
        <end position="230"/>
    </location>
</feature>
<sequence length="230" mass="24816">MEERRSVRCTGAAAEACSVPFYRCKTWCSVSDRQAGCGREGSGAAGRQRRGVFDAFAFSNQVRLARTRRGAVPGGCSSASTLGREAIRGRAGTTGPSTRARTSPPTGDPEPSEQPPAPPPTTPDTTAPTEKKTTPKPKAVTPPAKPKPTDRQPTDRPTERQRRSRDVTPPVEPTGVPSDESEEPESGLDPRFDTCKEANAHGYGPYQKGTDPEYDWYIDRDGDGLDCEPR</sequence>
<gene>
    <name evidence="3" type="ORF">E1298_31795</name>
</gene>
<evidence type="ECO:0000313" key="3">
    <source>
        <dbReference type="EMBL" id="TDD75133.1"/>
    </source>
</evidence>
<proteinExistence type="predicted"/>
<feature type="region of interest" description="Disordered" evidence="1">
    <location>
        <begin position="67"/>
        <end position="230"/>
    </location>
</feature>
<evidence type="ECO:0000256" key="1">
    <source>
        <dbReference type="SAM" id="MobiDB-lite"/>
    </source>
</evidence>
<dbReference type="Proteomes" id="UP000294513">
    <property type="component" value="Unassembled WGS sequence"/>
</dbReference>
<dbReference type="OrthoDB" id="5241375at2"/>
<name>A0A4R5AR00_9ACTN</name>
<dbReference type="AlphaFoldDB" id="A0A4R5AR00"/>
<feature type="compositionally biased region" description="Pro residues" evidence="1">
    <location>
        <begin position="106"/>
        <end position="122"/>
    </location>
</feature>
<dbReference type="Pfam" id="PF05901">
    <property type="entry name" value="Excalibur"/>
    <property type="match status" value="1"/>
</dbReference>
<comment type="caution">
    <text evidence="3">The sequence shown here is derived from an EMBL/GenBank/DDBJ whole genome shotgun (WGS) entry which is preliminary data.</text>
</comment>
<feature type="compositionally biased region" description="Polar residues" evidence="1">
    <location>
        <begin position="94"/>
        <end position="105"/>
    </location>
</feature>
<evidence type="ECO:0000313" key="4">
    <source>
        <dbReference type="Proteomes" id="UP000294513"/>
    </source>
</evidence>
<evidence type="ECO:0000259" key="2">
    <source>
        <dbReference type="SMART" id="SM00894"/>
    </source>
</evidence>